<dbReference type="PANTHER" id="PTHR31902:SF14">
    <property type="entry name" value="ACTIN PATCHES DISTAL PROTEIN 1"/>
    <property type="match status" value="1"/>
</dbReference>
<accession>A0A6P5FZ15</accession>
<keyword evidence="2" id="KW-0812">Transmembrane</keyword>
<feature type="compositionally biased region" description="Basic and acidic residues" evidence="1">
    <location>
        <begin position="357"/>
        <end position="378"/>
    </location>
</feature>
<name>A0A6P5FZ15_ANACO</name>
<dbReference type="FunFam" id="3.40.30.10:FF:000213">
    <property type="entry name" value="APD1p protein"/>
    <property type="match status" value="1"/>
</dbReference>
<dbReference type="Pfam" id="PF06999">
    <property type="entry name" value="Suc_Fer-like"/>
    <property type="match status" value="1"/>
</dbReference>
<dbReference type="InterPro" id="IPR009737">
    <property type="entry name" value="Aim32/Apd1-like"/>
</dbReference>
<keyword evidence="2" id="KW-0472">Membrane</keyword>
<protein>
    <submittedName>
        <fullName evidence="4">Uncharacterized protein LOC109718819</fullName>
    </submittedName>
</protein>
<feature type="region of interest" description="Disordered" evidence="1">
    <location>
        <begin position="354"/>
        <end position="383"/>
    </location>
</feature>
<sequence>MKKGVSLAFRTSYPHLVSPPRPLLSFSSLPRTSHHFPLPLPLPRLLLSPISSISPLSPMGSPSLSSSSAAAAAADGDEVGFRRQEFGREDLAGTVQGYDRHVFLRHRSPEEWAPNVEAAAAAEAEESGGRLPAVLAAALKARKGEMKKKTRLTIINGQEGTESSNGDVLIFPDMIKYRGLTQSDVNDFIEEVLVKETQWLPKKAETLKGSYIYVCAHGSRDKRCGFCGPVLIKKFQEEINARGLQDKVFVSPCSHIGGHKYAGNVIIFSPSINGEVTGHWYGYVAPEDVIVLLEQHIGKGQIIDHLWRGQMGLSQEEQKTAHNLRLQPNNDAARQTGCCGGSKASNCCQAMPSNGKQVEENNDDKVNEKSENIGEVRKPKGTSGARKTCSWFERWERQDTYAALAVVAAVASIAVAYSCYKQMK</sequence>
<evidence type="ECO:0000313" key="3">
    <source>
        <dbReference type="Proteomes" id="UP000515123"/>
    </source>
</evidence>
<dbReference type="Gene3D" id="3.40.30.10">
    <property type="entry name" value="Glutaredoxin"/>
    <property type="match status" value="1"/>
</dbReference>
<dbReference type="Proteomes" id="UP000515123">
    <property type="component" value="Linkage group 12"/>
</dbReference>
<proteinExistence type="predicted"/>
<dbReference type="CDD" id="cd03062">
    <property type="entry name" value="TRX_Fd_Sucrase"/>
    <property type="match status" value="1"/>
</dbReference>
<feature type="transmembrane region" description="Helical" evidence="2">
    <location>
        <begin position="401"/>
        <end position="420"/>
    </location>
</feature>
<dbReference type="RefSeq" id="XP_020100827.1">
    <property type="nucleotide sequence ID" value="XM_020245238.1"/>
</dbReference>
<dbReference type="OrthoDB" id="10253744at2759"/>
<keyword evidence="2" id="KW-1133">Transmembrane helix</keyword>
<evidence type="ECO:0000313" key="4">
    <source>
        <dbReference type="RefSeq" id="XP_020100827.1"/>
    </source>
</evidence>
<dbReference type="SUPFAM" id="SSF52833">
    <property type="entry name" value="Thioredoxin-like"/>
    <property type="match status" value="1"/>
</dbReference>
<dbReference type="PANTHER" id="PTHR31902">
    <property type="entry name" value="ACTIN PATCHES DISTAL PROTEIN 1"/>
    <property type="match status" value="1"/>
</dbReference>
<reference evidence="4" key="2">
    <citation type="submission" date="2025-08" db="UniProtKB">
        <authorList>
            <consortium name="RefSeq"/>
        </authorList>
    </citation>
    <scope>IDENTIFICATION</scope>
    <source>
        <tissue evidence="4">Leaf</tissue>
    </source>
</reference>
<dbReference type="GeneID" id="109718819"/>
<dbReference type="InterPro" id="IPR036249">
    <property type="entry name" value="Thioredoxin-like_sf"/>
</dbReference>
<gene>
    <name evidence="4" type="primary">LOC109718819</name>
</gene>
<reference evidence="3" key="1">
    <citation type="journal article" date="2015" name="Nat. Genet.">
        <title>The pineapple genome and the evolution of CAM photosynthesis.</title>
        <authorList>
            <person name="Ming R."/>
            <person name="VanBuren R."/>
            <person name="Wai C.M."/>
            <person name="Tang H."/>
            <person name="Schatz M.C."/>
            <person name="Bowers J.E."/>
            <person name="Lyons E."/>
            <person name="Wang M.L."/>
            <person name="Chen J."/>
            <person name="Biggers E."/>
            <person name="Zhang J."/>
            <person name="Huang L."/>
            <person name="Zhang L."/>
            <person name="Miao W."/>
            <person name="Zhang J."/>
            <person name="Ye Z."/>
            <person name="Miao C."/>
            <person name="Lin Z."/>
            <person name="Wang H."/>
            <person name="Zhou H."/>
            <person name="Yim W.C."/>
            <person name="Priest H.D."/>
            <person name="Zheng C."/>
            <person name="Woodhouse M."/>
            <person name="Edger P.P."/>
            <person name="Guyot R."/>
            <person name="Guo H.B."/>
            <person name="Guo H."/>
            <person name="Zheng G."/>
            <person name="Singh R."/>
            <person name="Sharma A."/>
            <person name="Min X."/>
            <person name="Zheng Y."/>
            <person name="Lee H."/>
            <person name="Gurtowski J."/>
            <person name="Sedlazeck F.J."/>
            <person name="Harkess A."/>
            <person name="McKain M.R."/>
            <person name="Liao Z."/>
            <person name="Fang J."/>
            <person name="Liu J."/>
            <person name="Zhang X."/>
            <person name="Zhang Q."/>
            <person name="Hu W."/>
            <person name="Qin Y."/>
            <person name="Wang K."/>
            <person name="Chen L.Y."/>
            <person name="Shirley N."/>
            <person name="Lin Y.R."/>
            <person name="Liu L.Y."/>
            <person name="Hernandez A.G."/>
            <person name="Wright C.L."/>
            <person name="Bulone V."/>
            <person name="Tuskan G.A."/>
            <person name="Heath K."/>
            <person name="Zee F."/>
            <person name="Moore P.H."/>
            <person name="Sunkar R."/>
            <person name="Leebens-Mack J.H."/>
            <person name="Mockler T."/>
            <person name="Bennetzen J.L."/>
            <person name="Freeling M."/>
            <person name="Sankoff D."/>
            <person name="Paterson A.H."/>
            <person name="Zhu X."/>
            <person name="Yang X."/>
            <person name="Smith J.A."/>
            <person name="Cushman J.C."/>
            <person name="Paull R.E."/>
            <person name="Yu Q."/>
        </authorList>
    </citation>
    <scope>NUCLEOTIDE SEQUENCE [LARGE SCALE GENOMIC DNA]</scope>
    <source>
        <strain evidence="3">cv. F153</strain>
    </source>
</reference>
<evidence type="ECO:0000256" key="1">
    <source>
        <dbReference type="SAM" id="MobiDB-lite"/>
    </source>
</evidence>
<dbReference type="AlphaFoldDB" id="A0A6P5FZ15"/>
<evidence type="ECO:0000256" key="2">
    <source>
        <dbReference type="SAM" id="Phobius"/>
    </source>
</evidence>
<organism evidence="3 4">
    <name type="scientific">Ananas comosus</name>
    <name type="common">Pineapple</name>
    <name type="synonym">Ananas ananas</name>
    <dbReference type="NCBI Taxonomy" id="4615"/>
    <lineage>
        <taxon>Eukaryota</taxon>
        <taxon>Viridiplantae</taxon>
        <taxon>Streptophyta</taxon>
        <taxon>Embryophyta</taxon>
        <taxon>Tracheophyta</taxon>
        <taxon>Spermatophyta</taxon>
        <taxon>Magnoliopsida</taxon>
        <taxon>Liliopsida</taxon>
        <taxon>Poales</taxon>
        <taxon>Bromeliaceae</taxon>
        <taxon>Bromelioideae</taxon>
        <taxon>Ananas</taxon>
    </lineage>
</organism>
<keyword evidence="3" id="KW-1185">Reference proteome</keyword>